<dbReference type="NCBIfam" id="TIGR00562">
    <property type="entry name" value="proto_IX_ox"/>
    <property type="match status" value="1"/>
</dbReference>
<evidence type="ECO:0000256" key="8">
    <source>
        <dbReference type="ARBA" id="ARBA00022630"/>
    </source>
</evidence>
<comment type="function">
    <text evidence="3 12">Involved in coproporphyrin-dependent heme b biosynthesis. Catalyzes the oxidation of coproporphyrinogen III to coproporphyrin III.</text>
</comment>
<evidence type="ECO:0000256" key="3">
    <source>
        <dbReference type="ARBA" id="ARBA00002185"/>
    </source>
</evidence>
<dbReference type="InterPro" id="IPR004572">
    <property type="entry name" value="Protoporphyrinogen_oxidase"/>
</dbReference>
<dbReference type="Gene3D" id="3.50.50.60">
    <property type="entry name" value="FAD/NAD(P)-binding domain"/>
    <property type="match status" value="1"/>
</dbReference>
<comment type="cofactor">
    <cofactor evidence="2 12">
        <name>FAD</name>
        <dbReference type="ChEBI" id="CHEBI:57692"/>
    </cofactor>
</comment>
<evidence type="ECO:0000256" key="5">
    <source>
        <dbReference type="ARBA" id="ARBA00008310"/>
    </source>
</evidence>
<dbReference type="PANTHER" id="PTHR42923:SF3">
    <property type="entry name" value="PROTOPORPHYRINOGEN OXIDASE"/>
    <property type="match status" value="1"/>
</dbReference>
<feature type="domain" description="Amine oxidase" evidence="14">
    <location>
        <begin position="16"/>
        <end position="468"/>
    </location>
</feature>
<name>A0A132MR62_9ACTN</name>
<gene>
    <name evidence="15" type="ORF">TH66_16335</name>
</gene>
<evidence type="ECO:0000313" key="15">
    <source>
        <dbReference type="EMBL" id="KWX00375.1"/>
    </source>
</evidence>
<proteinExistence type="inferred from homology"/>
<dbReference type="InterPro" id="IPR050464">
    <property type="entry name" value="Zeta_carotene_desat/Oxidored"/>
</dbReference>
<dbReference type="Pfam" id="PF01593">
    <property type="entry name" value="Amino_oxidase"/>
    <property type="match status" value="1"/>
</dbReference>
<evidence type="ECO:0000256" key="7">
    <source>
        <dbReference type="ARBA" id="ARBA00019046"/>
    </source>
</evidence>
<evidence type="ECO:0000256" key="11">
    <source>
        <dbReference type="ARBA" id="ARBA00023133"/>
    </source>
</evidence>
<dbReference type="GO" id="GO:0006783">
    <property type="term" value="P:heme biosynthetic process"/>
    <property type="evidence" value="ECO:0007669"/>
    <property type="project" value="UniProtKB-UniRule"/>
</dbReference>
<comment type="catalytic activity">
    <reaction evidence="1">
        <text>coproporphyrinogen III + 3 O2 = coproporphyrin III + 3 H2O2</text>
        <dbReference type="Rhea" id="RHEA:43436"/>
        <dbReference type="ChEBI" id="CHEBI:15379"/>
        <dbReference type="ChEBI" id="CHEBI:16240"/>
        <dbReference type="ChEBI" id="CHEBI:57309"/>
        <dbReference type="ChEBI" id="CHEBI:131725"/>
        <dbReference type="EC" id="1.3.3.15"/>
    </reaction>
    <physiologicalReaction direction="left-to-right" evidence="1">
        <dbReference type="Rhea" id="RHEA:43437"/>
    </physiologicalReaction>
</comment>
<protein>
    <recommendedName>
        <fullName evidence="7 12">Coproporphyrinogen III oxidase</fullName>
        <ecNumber evidence="6 12">1.3.3.15</ecNumber>
    </recommendedName>
</protein>
<dbReference type="RefSeq" id="WP_067070919.1">
    <property type="nucleotide sequence ID" value="NZ_JYIJ01000018.1"/>
</dbReference>
<keyword evidence="10 12" id="KW-0560">Oxidoreductase</keyword>
<comment type="subcellular location">
    <subcellularLocation>
        <location evidence="12">Cytoplasm</location>
    </subcellularLocation>
</comment>
<dbReference type="InterPro" id="IPR036188">
    <property type="entry name" value="FAD/NAD-bd_sf"/>
</dbReference>
<evidence type="ECO:0000313" key="16">
    <source>
        <dbReference type="Proteomes" id="UP000070659"/>
    </source>
</evidence>
<evidence type="ECO:0000256" key="12">
    <source>
        <dbReference type="RuleBase" id="RU364052"/>
    </source>
</evidence>
<evidence type="ECO:0000256" key="9">
    <source>
        <dbReference type="ARBA" id="ARBA00022827"/>
    </source>
</evidence>
<comment type="pathway">
    <text evidence="4 12">Porphyrin-containing compound metabolism; protoheme biosynthesis.</text>
</comment>
<dbReference type="GO" id="GO:0004729">
    <property type="term" value="F:oxygen-dependent protoporphyrinogen oxidase activity"/>
    <property type="evidence" value="ECO:0007669"/>
    <property type="project" value="UniProtKB-UniRule"/>
</dbReference>
<dbReference type="SUPFAM" id="SSF54373">
    <property type="entry name" value="FAD-linked reductases, C-terminal domain"/>
    <property type="match status" value="1"/>
</dbReference>
<dbReference type="Gene3D" id="1.10.3110.10">
    <property type="entry name" value="protoporphyrinogen ix oxidase, domain 3"/>
    <property type="match status" value="1"/>
</dbReference>
<dbReference type="InterPro" id="IPR002937">
    <property type="entry name" value="Amino_oxidase"/>
</dbReference>
<dbReference type="SUPFAM" id="SSF51905">
    <property type="entry name" value="FAD/NAD(P)-binding domain"/>
    <property type="match status" value="1"/>
</dbReference>
<dbReference type="PATRIC" id="fig|1469144.8.peg.2302"/>
<dbReference type="Proteomes" id="UP000070659">
    <property type="component" value="Unassembled WGS sequence"/>
</dbReference>
<evidence type="ECO:0000256" key="4">
    <source>
        <dbReference type="ARBA" id="ARBA00004744"/>
    </source>
</evidence>
<dbReference type="AlphaFoldDB" id="A0A132MR62"/>
<comment type="similarity">
    <text evidence="5 12">Belongs to the protoporphyrinogen/coproporphyrinogen oxidase family. Coproporphyrinogen III oxidase subfamily.</text>
</comment>
<keyword evidence="13" id="KW-1133">Transmembrane helix</keyword>
<evidence type="ECO:0000256" key="10">
    <source>
        <dbReference type="ARBA" id="ARBA00023002"/>
    </source>
</evidence>
<dbReference type="Gene3D" id="3.90.660.20">
    <property type="entry name" value="Protoporphyrinogen oxidase, mitochondrial, domain 2"/>
    <property type="match status" value="1"/>
</dbReference>
<accession>A0A132MR62</accession>
<organism evidence="15 16">
    <name type="scientific">Carbonactinospora thermoautotrophica</name>
    <dbReference type="NCBI Taxonomy" id="1469144"/>
    <lineage>
        <taxon>Bacteria</taxon>
        <taxon>Bacillati</taxon>
        <taxon>Actinomycetota</taxon>
        <taxon>Actinomycetes</taxon>
        <taxon>Kitasatosporales</taxon>
        <taxon>Carbonactinosporaceae</taxon>
        <taxon>Carbonactinospora</taxon>
    </lineage>
</organism>
<sequence length="478" mass="49029">MTQPLSCRIAVVGGGIAGLAAAWFLTQRSAGRVEVIVLESSPQLGGKLRVSEVAGLPVDEGAEAFLARRPEAIELARAVGLGADLVAPATIAAAVWTRGAVRPLPKGHIMGIPTDLRALAAAGVLSPGALLRLPLDHVLPRTEVGEDVSVGRYVAARLGREVVDRLVEPLLGGVYAGHADLLSLDATIPQLARVAREERSLLTGARRLVADAGQTPAGPVFNTVAGGLGRLPEALAGALAATGAAHLRTGATVRELHRTGTGWRLVLGPTRAPEALEVDGVILAVPAGAASRLLADAVPGAAAELGGIDYASVAVITLAYPRSAFPRPLTGSGFLVPPVDGRLVKAATYASVKWGWLGEADPDTVIVRLSVGRYGEEQDLQRDDAELAELAHADLVRAVGVQGRPIDHRVTRWGGALPQYAVGHRARVARIQAAVAAVPGLAVAGAAYDGVGIPVCVASGRAAAERVLAALLPKARSA</sequence>
<keyword evidence="8 12" id="KW-0285">Flavoprotein</keyword>
<evidence type="ECO:0000259" key="14">
    <source>
        <dbReference type="Pfam" id="PF01593"/>
    </source>
</evidence>
<dbReference type="EMBL" id="JYIJ01000018">
    <property type="protein sequence ID" value="KWX00375.1"/>
    <property type="molecule type" value="Genomic_DNA"/>
</dbReference>
<evidence type="ECO:0000256" key="1">
    <source>
        <dbReference type="ARBA" id="ARBA00001755"/>
    </source>
</evidence>
<comment type="caution">
    <text evidence="15">The sequence shown here is derived from an EMBL/GenBank/DDBJ whole genome shotgun (WGS) entry which is preliminary data.</text>
</comment>
<evidence type="ECO:0000256" key="13">
    <source>
        <dbReference type="SAM" id="Phobius"/>
    </source>
</evidence>
<keyword evidence="13" id="KW-0812">Transmembrane</keyword>
<reference evidence="15 16" key="1">
    <citation type="submission" date="2015-02" db="EMBL/GenBank/DDBJ databases">
        <title>Physiological reanalysis, assessment of diazotrophy, and genome sequences of multiple isolates of Streptomyces thermoautotrophicus.</title>
        <authorList>
            <person name="MacKellar D.C."/>
            <person name="Lieber L."/>
            <person name="Norman J."/>
            <person name="Bolger A."/>
            <person name="Tobin C."/>
            <person name="Murray J.W."/>
            <person name="Prell J."/>
        </authorList>
    </citation>
    <scope>NUCLEOTIDE SEQUENCE [LARGE SCALE GENOMIC DNA]</scope>
    <source>
        <strain evidence="15 16">UBT1</strain>
    </source>
</reference>
<feature type="transmembrane region" description="Helical" evidence="13">
    <location>
        <begin position="7"/>
        <end position="25"/>
    </location>
</feature>
<dbReference type="PANTHER" id="PTHR42923">
    <property type="entry name" value="PROTOPORPHYRINOGEN OXIDASE"/>
    <property type="match status" value="1"/>
</dbReference>
<keyword evidence="11 12" id="KW-0350">Heme biosynthesis</keyword>
<dbReference type="EC" id="1.3.3.15" evidence="6 12"/>
<dbReference type="UniPathway" id="UPA00252"/>
<evidence type="ECO:0000256" key="6">
    <source>
        <dbReference type="ARBA" id="ARBA00012402"/>
    </source>
</evidence>
<evidence type="ECO:0000256" key="2">
    <source>
        <dbReference type="ARBA" id="ARBA00001974"/>
    </source>
</evidence>
<dbReference type="GO" id="GO:0005737">
    <property type="term" value="C:cytoplasm"/>
    <property type="evidence" value="ECO:0007669"/>
    <property type="project" value="UniProtKB-SubCell"/>
</dbReference>
<keyword evidence="13" id="KW-0472">Membrane</keyword>
<keyword evidence="9 12" id="KW-0274">FAD</keyword>
<keyword evidence="12" id="KW-0963">Cytoplasm</keyword>